<keyword evidence="1" id="KW-0472">Membrane</keyword>
<comment type="caution">
    <text evidence="2">The sequence shown here is derived from an EMBL/GenBank/DDBJ whole genome shotgun (WGS) entry which is preliminary data.</text>
</comment>
<feature type="transmembrane region" description="Helical" evidence="1">
    <location>
        <begin position="31"/>
        <end position="52"/>
    </location>
</feature>
<evidence type="ECO:0000256" key="1">
    <source>
        <dbReference type="SAM" id="Phobius"/>
    </source>
</evidence>
<evidence type="ECO:0000313" key="2">
    <source>
        <dbReference type="EMBL" id="KKR04408.1"/>
    </source>
</evidence>
<dbReference type="PANTHER" id="PTHR30093:SF2">
    <property type="entry name" value="TYPE II SECRETION SYSTEM PROTEIN H"/>
    <property type="match status" value="1"/>
</dbReference>
<dbReference type="Proteomes" id="UP000033935">
    <property type="component" value="Unassembled WGS sequence"/>
</dbReference>
<sequence length="221" mass="24961">MENSNLRITQCQKVFNPEHPHMAMKYRNFTLLELLIVIAIIMILASVLLPSLSKARSVTQRIACTNILKQISTGTQMYVQDYNDWLPSGSMYSGGGGTIYWFEHVGNYISRRKSYFKCPSENVAVGPNTGEFFYYTHYGINSRLTGDYDLLRKVSTIKSPSIAAHYADNINKDTFRVIYGFNVSFRHVAGTGNLCYLDGHVSSKKINDIGNGSSYFKEGFE</sequence>
<gene>
    <name evidence="2" type="ORF">UT30_C0008G0030</name>
</gene>
<evidence type="ECO:0000313" key="3">
    <source>
        <dbReference type="Proteomes" id="UP000033935"/>
    </source>
</evidence>
<accession>A0A0G0MMR6</accession>
<dbReference type="SUPFAM" id="SSF54523">
    <property type="entry name" value="Pili subunits"/>
    <property type="match status" value="1"/>
</dbReference>
<keyword evidence="1" id="KW-0812">Transmembrane</keyword>
<organism evidence="2 3">
    <name type="scientific">Candidatus Uhrbacteria bacterium GW2011_GWF2_39_13</name>
    <dbReference type="NCBI Taxonomy" id="1618995"/>
    <lineage>
        <taxon>Bacteria</taxon>
        <taxon>Candidatus Uhriibacteriota</taxon>
    </lineage>
</organism>
<dbReference type="Pfam" id="PF07963">
    <property type="entry name" value="N_methyl"/>
    <property type="match status" value="1"/>
</dbReference>
<proteinExistence type="predicted"/>
<dbReference type="InterPro" id="IPR012902">
    <property type="entry name" value="N_methyl_site"/>
</dbReference>
<dbReference type="Gene3D" id="3.30.700.10">
    <property type="entry name" value="Glycoprotein, Type 4 Pilin"/>
    <property type="match status" value="1"/>
</dbReference>
<dbReference type="EMBL" id="LBWG01000008">
    <property type="protein sequence ID" value="KKR04408.1"/>
    <property type="molecule type" value="Genomic_DNA"/>
</dbReference>
<reference evidence="2 3" key="1">
    <citation type="journal article" date="2015" name="Nature">
        <title>rRNA introns, odd ribosomes, and small enigmatic genomes across a large radiation of phyla.</title>
        <authorList>
            <person name="Brown C.T."/>
            <person name="Hug L.A."/>
            <person name="Thomas B.C."/>
            <person name="Sharon I."/>
            <person name="Castelle C.J."/>
            <person name="Singh A."/>
            <person name="Wilkins M.J."/>
            <person name="Williams K.H."/>
            <person name="Banfield J.F."/>
        </authorList>
    </citation>
    <scope>NUCLEOTIDE SEQUENCE [LARGE SCALE GENOMIC DNA]</scope>
</reference>
<dbReference type="InterPro" id="IPR045584">
    <property type="entry name" value="Pilin-like"/>
</dbReference>
<dbReference type="PANTHER" id="PTHR30093">
    <property type="entry name" value="GENERAL SECRETION PATHWAY PROTEIN G"/>
    <property type="match status" value="1"/>
</dbReference>
<name>A0A0G0MMR6_9BACT</name>
<protein>
    <submittedName>
        <fullName evidence="2">Uncharacterized protein</fullName>
    </submittedName>
</protein>
<dbReference type="AlphaFoldDB" id="A0A0G0MMR6"/>
<keyword evidence="1" id="KW-1133">Transmembrane helix</keyword>